<keyword evidence="3 5" id="KW-1133">Transmembrane helix</keyword>
<evidence type="ECO:0000313" key="7">
    <source>
        <dbReference type="EMBL" id="MFD2207731.1"/>
    </source>
</evidence>
<proteinExistence type="inferred from homology"/>
<comment type="subcellular location">
    <subcellularLocation>
        <location evidence="1 5">Cell membrane</location>
        <topology evidence="1 5">Multi-pass membrane protein</topology>
    </subcellularLocation>
</comment>
<dbReference type="InterPro" id="IPR035906">
    <property type="entry name" value="MetI-like_sf"/>
</dbReference>
<feature type="transmembrane region" description="Helical" evidence="5">
    <location>
        <begin position="338"/>
        <end position="359"/>
    </location>
</feature>
<feature type="transmembrane region" description="Helical" evidence="5">
    <location>
        <begin position="188"/>
        <end position="210"/>
    </location>
</feature>
<dbReference type="Pfam" id="PF00528">
    <property type="entry name" value="BPD_transp_1"/>
    <property type="match status" value="2"/>
</dbReference>
<evidence type="ECO:0000256" key="5">
    <source>
        <dbReference type="RuleBase" id="RU363032"/>
    </source>
</evidence>
<dbReference type="EMBL" id="JBHUII010000013">
    <property type="protein sequence ID" value="MFD2207731.1"/>
    <property type="molecule type" value="Genomic_DNA"/>
</dbReference>
<dbReference type="CDD" id="cd06261">
    <property type="entry name" value="TM_PBP2"/>
    <property type="match status" value="1"/>
</dbReference>
<keyword evidence="5" id="KW-0813">Transport</keyword>
<feature type="transmembrane region" description="Helical" evidence="5">
    <location>
        <begin position="81"/>
        <end position="103"/>
    </location>
</feature>
<dbReference type="Gene3D" id="1.10.3720.10">
    <property type="entry name" value="MetI-like"/>
    <property type="match status" value="2"/>
</dbReference>
<keyword evidence="2 5" id="KW-0812">Transmembrane</keyword>
<protein>
    <submittedName>
        <fullName evidence="7">2-aminoethylphosphonate ABC transporter permease subunit</fullName>
    </submittedName>
</protein>
<reference evidence="8" key="1">
    <citation type="journal article" date="2019" name="Int. J. Syst. Evol. Microbiol.">
        <title>The Global Catalogue of Microorganisms (GCM) 10K type strain sequencing project: providing services to taxonomists for standard genome sequencing and annotation.</title>
        <authorList>
            <consortium name="The Broad Institute Genomics Platform"/>
            <consortium name="The Broad Institute Genome Sequencing Center for Infectious Disease"/>
            <person name="Wu L."/>
            <person name="Ma J."/>
        </authorList>
    </citation>
    <scope>NUCLEOTIDE SEQUENCE [LARGE SCALE GENOMIC DNA]</scope>
    <source>
        <strain evidence="8">CGMCC 4.7192</strain>
    </source>
</reference>
<feature type="transmembrane region" description="Helical" evidence="5">
    <location>
        <begin position="115"/>
        <end position="136"/>
    </location>
</feature>
<dbReference type="Proteomes" id="UP001597294">
    <property type="component" value="Unassembled WGS sequence"/>
</dbReference>
<feature type="transmembrane region" description="Helical" evidence="5">
    <location>
        <begin position="423"/>
        <end position="445"/>
    </location>
</feature>
<sequence>MADVTNNSSMRVVKAKASRDDWTMRGFMLMIGAYLLIALAFPLYTMLSKSFENKDGVFIGFDNYIKYFSTPALFNSIENSVIISVVTMVITVTLAFIYAYALTRSCMRFKGFFKIMAMIPILVPSLLPGLGLIYMLGNQGYLKKPLVKKLGEFIEWAFGSDALAFMMPYLNSLKTFLVSIDIYGPKGIVIAEVFFTFPHALLIIMTALAISDARLYEAATVLRAPKWKIFWTVTLPGARYGLISAAFVVFTLVITDFGVPKVIGGQYNVLAVDIYKQVIGQQNFSMGAVVSVVLLIPAIFAFYIDRQVQKKQVSQLSARAVPYEPKPDRSFDILMMSYSSLIVLIIVTILATCQLAALVKFWPYNLELGLQHYNFDLMDGGGWDAYYNSIQLALWTAAVGTSIVFTGAYMVEKGRGFGAGRTAFQFLAMMPMAVPGMVLGLSYIFFFNNPDNPFNFIYGTMAILVVSTVTHFYTVAHLTAMTALKQMDKEFESVSQSLQQPFYKMFLKVTVPVCTPAILEIAIYLFVNAMTTVSAIVFIYSYHTQLASVAVLNMDDAGDIAPAAAMGMMIFYTNAGARILHTVVSKVLVNKTQAWRQR</sequence>
<evidence type="ECO:0000256" key="2">
    <source>
        <dbReference type="ARBA" id="ARBA00022692"/>
    </source>
</evidence>
<dbReference type="PANTHER" id="PTHR43496:SF1">
    <property type="entry name" value="POLYGALACTURONAN_RHAMNOGALACTURONAN TRANSPORT SYSTEM PERMEASE PROTEIN YTEP"/>
    <property type="match status" value="1"/>
</dbReference>
<feature type="transmembrane region" description="Helical" evidence="5">
    <location>
        <begin position="230"/>
        <end position="254"/>
    </location>
</feature>
<feature type="transmembrane region" description="Helical" evidence="5">
    <location>
        <begin position="26"/>
        <end position="47"/>
    </location>
</feature>
<feature type="transmembrane region" description="Helical" evidence="5">
    <location>
        <begin position="457"/>
        <end position="484"/>
    </location>
</feature>
<evidence type="ECO:0000259" key="6">
    <source>
        <dbReference type="PROSITE" id="PS50928"/>
    </source>
</evidence>
<evidence type="ECO:0000256" key="3">
    <source>
        <dbReference type="ARBA" id="ARBA00022989"/>
    </source>
</evidence>
<name>A0ABW5BQD3_9PROT</name>
<dbReference type="SUPFAM" id="SSF161098">
    <property type="entry name" value="MetI-like"/>
    <property type="match status" value="2"/>
</dbReference>
<dbReference type="PROSITE" id="PS50928">
    <property type="entry name" value="ABC_TM1"/>
    <property type="match status" value="2"/>
</dbReference>
<accession>A0ABW5BQD3</accession>
<dbReference type="NCBIfam" id="TIGR03262">
    <property type="entry name" value="PhnU2"/>
    <property type="match status" value="1"/>
</dbReference>
<dbReference type="RefSeq" id="WP_380254671.1">
    <property type="nucleotide sequence ID" value="NZ_JBHUII010000013.1"/>
</dbReference>
<dbReference type="InterPro" id="IPR017664">
    <property type="entry name" value="AminoethylPonate_ABC_perm-1"/>
</dbReference>
<feature type="transmembrane region" description="Helical" evidence="5">
    <location>
        <begin position="392"/>
        <end position="411"/>
    </location>
</feature>
<evidence type="ECO:0000313" key="8">
    <source>
        <dbReference type="Proteomes" id="UP001597294"/>
    </source>
</evidence>
<keyword evidence="4 5" id="KW-0472">Membrane</keyword>
<dbReference type="InterPro" id="IPR000515">
    <property type="entry name" value="MetI-like"/>
</dbReference>
<comment type="caution">
    <text evidence="7">The sequence shown here is derived from an EMBL/GenBank/DDBJ whole genome shotgun (WGS) entry which is preliminary data.</text>
</comment>
<feature type="transmembrane region" description="Helical" evidence="5">
    <location>
        <begin position="284"/>
        <end position="304"/>
    </location>
</feature>
<feature type="domain" description="ABC transmembrane type-1" evidence="6">
    <location>
        <begin position="77"/>
        <end position="305"/>
    </location>
</feature>
<organism evidence="7 8">
    <name type="scientific">Kiloniella antarctica</name>
    <dbReference type="NCBI Taxonomy" id="1550907"/>
    <lineage>
        <taxon>Bacteria</taxon>
        <taxon>Pseudomonadati</taxon>
        <taxon>Pseudomonadota</taxon>
        <taxon>Alphaproteobacteria</taxon>
        <taxon>Rhodospirillales</taxon>
        <taxon>Kiloniellaceae</taxon>
        <taxon>Kiloniella</taxon>
    </lineage>
</organism>
<evidence type="ECO:0000256" key="1">
    <source>
        <dbReference type="ARBA" id="ARBA00004651"/>
    </source>
</evidence>
<feature type="domain" description="ABC transmembrane type-1" evidence="6">
    <location>
        <begin position="386"/>
        <end position="581"/>
    </location>
</feature>
<dbReference type="PANTHER" id="PTHR43496">
    <property type="entry name" value="PROTEIN LPLB"/>
    <property type="match status" value="1"/>
</dbReference>
<evidence type="ECO:0000256" key="4">
    <source>
        <dbReference type="ARBA" id="ARBA00023136"/>
    </source>
</evidence>
<keyword evidence="8" id="KW-1185">Reference proteome</keyword>
<gene>
    <name evidence="7" type="ORF">ACFSKO_19115</name>
</gene>
<comment type="similarity">
    <text evidence="5">Belongs to the binding-protein-dependent transport system permease family.</text>
</comment>